<dbReference type="Proteomes" id="UP000253065">
    <property type="component" value="Unassembled WGS sequence"/>
</dbReference>
<keyword evidence="4" id="KW-1185">Reference proteome</keyword>
<evidence type="ECO:0000313" key="4">
    <source>
        <dbReference type="Proteomes" id="UP000253065"/>
    </source>
</evidence>
<dbReference type="AlphaFoldDB" id="A0A368UQL7"/>
<dbReference type="EMBL" id="QPJB01000016">
    <property type="protein sequence ID" value="RCW30310.1"/>
    <property type="molecule type" value="Genomic_DNA"/>
</dbReference>
<sequence length="61" mass="7324">MRREHDQSLFVMASNTFLWLTETNVLLTYWKTDLPMEILDNLLHRYPLRFRSVASPNILDT</sequence>
<comment type="caution">
    <text evidence="2">The sequence shown here is derived from an EMBL/GenBank/DDBJ whole genome shotgun (WGS) entry which is preliminary data.</text>
</comment>
<proteinExistence type="predicted"/>
<dbReference type="Proteomes" id="UP000252795">
    <property type="component" value="Unassembled WGS sequence"/>
</dbReference>
<dbReference type="EMBL" id="QNSA01000016">
    <property type="protein sequence ID" value="RBP68822.1"/>
    <property type="molecule type" value="Genomic_DNA"/>
</dbReference>
<accession>A0A368UQL7</accession>
<name>A0A368UQL7_MARNT</name>
<gene>
    <name evidence="2" type="ORF">DET51_1161</name>
    <name evidence="1" type="ORF">DET64_1161</name>
</gene>
<organism evidence="2 3">
    <name type="scientific">Marinobacter nauticus</name>
    <name type="common">Marinobacter hydrocarbonoclasticus</name>
    <name type="synonym">Marinobacter aquaeolei</name>
    <dbReference type="NCBI Taxonomy" id="2743"/>
    <lineage>
        <taxon>Bacteria</taxon>
        <taxon>Pseudomonadati</taxon>
        <taxon>Pseudomonadota</taxon>
        <taxon>Gammaproteobacteria</taxon>
        <taxon>Pseudomonadales</taxon>
        <taxon>Marinobacteraceae</taxon>
        <taxon>Marinobacter</taxon>
    </lineage>
</organism>
<evidence type="ECO:0000313" key="2">
    <source>
        <dbReference type="EMBL" id="RCW30310.1"/>
    </source>
</evidence>
<evidence type="ECO:0000313" key="1">
    <source>
        <dbReference type="EMBL" id="RBP68822.1"/>
    </source>
</evidence>
<reference evidence="2 3" key="1">
    <citation type="submission" date="2018-07" db="EMBL/GenBank/DDBJ databases">
        <title>Freshwater and sediment microbial communities from various areas in North America, analyzing microbe dynamics in response to fracking.</title>
        <authorList>
            <person name="Lamendella R."/>
        </authorList>
    </citation>
    <scope>NUCLEOTIDE SEQUENCE [LARGE SCALE GENOMIC DNA]</scope>
    <source>
        <strain evidence="2 3">114E</strain>
        <strain evidence="1 4">114E_o</strain>
    </source>
</reference>
<protein>
    <submittedName>
        <fullName evidence="2">Uncharacterized protein</fullName>
    </submittedName>
</protein>
<evidence type="ECO:0000313" key="3">
    <source>
        <dbReference type="Proteomes" id="UP000252795"/>
    </source>
</evidence>